<proteinExistence type="predicted"/>
<dbReference type="OrthoDB" id="342730at2759"/>
<organism evidence="4 5">
    <name type="scientific">Zostera marina</name>
    <name type="common">Eelgrass</name>
    <dbReference type="NCBI Taxonomy" id="29655"/>
    <lineage>
        <taxon>Eukaryota</taxon>
        <taxon>Viridiplantae</taxon>
        <taxon>Streptophyta</taxon>
        <taxon>Embryophyta</taxon>
        <taxon>Tracheophyta</taxon>
        <taxon>Spermatophyta</taxon>
        <taxon>Magnoliopsida</taxon>
        <taxon>Liliopsida</taxon>
        <taxon>Zosteraceae</taxon>
        <taxon>Zostera</taxon>
    </lineage>
</organism>
<evidence type="ECO:0000313" key="4">
    <source>
        <dbReference type="EMBL" id="KMZ69038.1"/>
    </source>
</evidence>
<gene>
    <name evidence="4" type="ORF">ZOSMA_223G00350</name>
</gene>
<feature type="chain" id="PRO_5005527768" evidence="3">
    <location>
        <begin position="28"/>
        <end position="485"/>
    </location>
</feature>
<protein>
    <submittedName>
        <fullName evidence="4">NHL repeat-containing protein-like</fullName>
    </submittedName>
</protein>
<dbReference type="PANTHER" id="PTHR13833">
    <property type="match status" value="1"/>
</dbReference>
<reference evidence="5" key="1">
    <citation type="journal article" date="2016" name="Nature">
        <title>The genome of the seagrass Zostera marina reveals angiosperm adaptation to the sea.</title>
        <authorList>
            <person name="Olsen J.L."/>
            <person name="Rouze P."/>
            <person name="Verhelst B."/>
            <person name="Lin Y.-C."/>
            <person name="Bayer T."/>
            <person name="Collen J."/>
            <person name="Dattolo E."/>
            <person name="De Paoli E."/>
            <person name="Dittami S."/>
            <person name="Maumus F."/>
            <person name="Michel G."/>
            <person name="Kersting A."/>
            <person name="Lauritano C."/>
            <person name="Lohaus R."/>
            <person name="Toepel M."/>
            <person name="Tonon T."/>
            <person name="Vanneste K."/>
            <person name="Amirebrahimi M."/>
            <person name="Brakel J."/>
            <person name="Bostroem C."/>
            <person name="Chovatia M."/>
            <person name="Grimwood J."/>
            <person name="Jenkins J.W."/>
            <person name="Jueterbock A."/>
            <person name="Mraz A."/>
            <person name="Stam W.T."/>
            <person name="Tice H."/>
            <person name="Bornberg-Bauer E."/>
            <person name="Green P.J."/>
            <person name="Pearson G.A."/>
            <person name="Procaccini G."/>
            <person name="Duarte C.M."/>
            <person name="Schmutz J."/>
            <person name="Reusch T.B.H."/>
            <person name="Van de Peer Y."/>
        </authorList>
    </citation>
    <scope>NUCLEOTIDE SEQUENCE [LARGE SCALE GENOMIC DNA]</scope>
    <source>
        <strain evidence="5">cv. Finnish</strain>
    </source>
</reference>
<feature type="region of interest" description="Disordered" evidence="1">
    <location>
        <begin position="416"/>
        <end position="436"/>
    </location>
</feature>
<dbReference type="SUPFAM" id="SSF101898">
    <property type="entry name" value="NHL repeat"/>
    <property type="match status" value="1"/>
</dbReference>
<evidence type="ECO:0000256" key="1">
    <source>
        <dbReference type="SAM" id="MobiDB-lite"/>
    </source>
</evidence>
<keyword evidence="5" id="KW-1185">Reference proteome</keyword>
<dbReference type="OMA" id="DSWPLHD"/>
<keyword evidence="2" id="KW-0472">Membrane</keyword>
<evidence type="ECO:0000256" key="2">
    <source>
        <dbReference type="SAM" id="Phobius"/>
    </source>
</evidence>
<dbReference type="AlphaFoldDB" id="A0A0K9PIY6"/>
<keyword evidence="2" id="KW-1133">Transmembrane helix</keyword>
<dbReference type="EMBL" id="LFYR01000794">
    <property type="protein sequence ID" value="KMZ69038.1"/>
    <property type="molecule type" value="Genomic_DNA"/>
</dbReference>
<dbReference type="Gene3D" id="2.120.10.30">
    <property type="entry name" value="TolB, C-terminal domain"/>
    <property type="match status" value="1"/>
</dbReference>
<dbReference type="PANTHER" id="PTHR13833:SF78">
    <property type="entry name" value="POTASSIUM TRANSPORTER"/>
    <property type="match status" value="1"/>
</dbReference>
<evidence type="ECO:0000256" key="3">
    <source>
        <dbReference type="SAM" id="SignalP"/>
    </source>
</evidence>
<feature type="transmembrane region" description="Helical" evidence="2">
    <location>
        <begin position="246"/>
        <end position="266"/>
    </location>
</feature>
<dbReference type="STRING" id="29655.A0A0K9PIY6"/>
<dbReference type="InterPro" id="IPR011042">
    <property type="entry name" value="6-blade_b-propeller_TolB-like"/>
</dbReference>
<dbReference type="Proteomes" id="UP000036987">
    <property type="component" value="Unassembled WGS sequence"/>
</dbReference>
<evidence type="ECO:0000313" key="5">
    <source>
        <dbReference type="Proteomes" id="UP000036987"/>
    </source>
</evidence>
<sequence>MEVMKTWVAVFSILLLIFIHGRSSASAASSPVSAEIVSVFFTDAFSALLNYAWSLKSTDKKAVSVRRPMMRFESGYTVETVFDGSNLGIEPYSVEVSPSGELLVLDSVNSNIYKIPPSRLTYGRPKLVAGSAEGYSGHVDGKPGVARMNHPKGFAVDDRGNIYIADTMNRAIRKITDLGVSTIVGGKWNRRGHSDGPSEDTELSGDFDVVYIGSSCSLLVIDRGSRAIREIQLHFDDCAYQYGSSFPLGIGVLFTAVFLGYMLALFQRRVRFVVRDSEENEEHNAPAKPTFRPSTYQRQVRSALIPTPDCSNEETTRYVSFGNKLFNRVGSFLLDHLFGGDDNSNSNSSNKPNQYPMKSWPVQDSYVVPNEDVPPSVETRNPTPTSSKSYAFMSKYPESIRRACFNDLDGDLLHKQPQHQHLQQQRHYPSEPETRYEKSCETTKEIVFGAVQEGAATVMEIKAVDYGFPTYGYTGLYGGCYYNNY</sequence>
<accession>A0A0K9PIY6</accession>
<comment type="caution">
    <text evidence="4">The sequence shown here is derived from an EMBL/GenBank/DDBJ whole genome shotgun (WGS) entry which is preliminary data.</text>
</comment>
<keyword evidence="3" id="KW-0732">Signal</keyword>
<feature type="region of interest" description="Disordered" evidence="1">
    <location>
        <begin position="277"/>
        <end position="298"/>
    </location>
</feature>
<keyword evidence="2" id="KW-0812">Transmembrane</keyword>
<feature type="compositionally biased region" description="Polar residues" evidence="1">
    <location>
        <begin position="378"/>
        <end position="389"/>
    </location>
</feature>
<name>A0A0K9PIY6_ZOSMR</name>
<feature type="region of interest" description="Disordered" evidence="1">
    <location>
        <begin position="365"/>
        <end position="389"/>
    </location>
</feature>
<feature type="signal peptide" evidence="3">
    <location>
        <begin position="1"/>
        <end position="27"/>
    </location>
</feature>